<sequence length="122" mass="13770">MSRVVLSNEERKVFFKDFIDAIDYSQKAGILSDFLLDFFSQTELDSFIKRLEVFKRLHTGHSYAKLNQDLSVSPITASKVSRSLRDSSDSFKGILDALSSPAEVVTKSQPVQKDNKRSSYLG</sequence>
<organism evidence="1 2">
    <name type="scientific">candidate division WWE3 bacterium CG10_big_fil_rev_8_21_14_0_10_32_10</name>
    <dbReference type="NCBI Taxonomy" id="1975090"/>
    <lineage>
        <taxon>Bacteria</taxon>
        <taxon>Katanobacteria</taxon>
    </lineage>
</organism>
<dbReference type="InterPro" id="IPR000831">
    <property type="entry name" value="Trp_repress"/>
</dbReference>
<accession>A0A2H0RBP6</accession>
<gene>
    <name evidence="1" type="ORF">COV24_00360</name>
</gene>
<dbReference type="Proteomes" id="UP000230214">
    <property type="component" value="Unassembled WGS sequence"/>
</dbReference>
<dbReference type="SUPFAM" id="SSF48295">
    <property type="entry name" value="TrpR-like"/>
    <property type="match status" value="1"/>
</dbReference>
<evidence type="ECO:0000313" key="2">
    <source>
        <dbReference type="Proteomes" id="UP000230214"/>
    </source>
</evidence>
<dbReference type="Pfam" id="PF01371">
    <property type="entry name" value="Trp_repressor"/>
    <property type="match status" value="1"/>
</dbReference>
<dbReference type="InterPro" id="IPR010921">
    <property type="entry name" value="Trp_repressor/repl_initiator"/>
</dbReference>
<dbReference type="GO" id="GO:0043565">
    <property type="term" value="F:sequence-specific DNA binding"/>
    <property type="evidence" value="ECO:0007669"/>
    <property type="project" value="InterPro"/>
</dbReference>
<evidence type="ECO:0000313" key="1">
    <source>
        <dbReference type="EMBL" id="PIR43890.1"/>
    </source>
</evidence>
<reference evidence="1 2" key="1">
    <citation type="submission" date="2017-09" db="EMBL/GenBank/DDBJ databases">
        <title>Depth-based differentiation of microbial function through sediment-hosted aquifers and enrichment of novel symbionts in the deep terrestrial subsurface.</title>
        <authorList>
            <person name="Probst A.J."/>
            <person name="Ladd B."/>
            <person name="Jarett J.K."/>
            <person name="Geller-Mcgrath D.E."/>
            <person name="Sieber C.M."/>
            <person name="Emerson J.B."/>
            <person name="Anantharaman K."/>
            <person name="Thomas B.C."/>
            <person name="Malmstrom R."/>
            <person name="Stieglmeier M."/>
            <person name="Klingl A."/>
            <person name="Woyke T."/>
            <person name="Ryan C.M."/>
            <person name="Banfield J.F."/>
        </authorList>
    </citation>
    <scope>NUCLEOTIDE SEQUENCE [LARGE SCALE GENOMIC DNA]</scope>
    <source>
        <strain evidence="1">CG10_big_fil_rev_8_21_14_0_10_32_10</strain>
    </source>
</reference>
<name>A0A2H0RBP6_UNCKA</name>
<dbReference type="GO" id="GO:0003700">
    <property type="term" value="F:DNA-binding transcription factor activity"/>
    <property type="evidence" value="ECO:0007669"/>
    <property type="project" value="InterPro"/>
</dbReference>
<dbReference type="EMBL" id="PCXU01000005">
    <property type="protein sequence ID" value="PIR43890.1"/>
    <property type="molecule type" value="Genomic_DNA"/>
</dbReference>
<dbReference type="AlphaFoldDB" id="A0A2H0RBP6"/>
<proteinExistence type="predicted"/>
<protein>
    <submittedName>
        <fullName evidence="1">Uncharacterized protein</fullName>
    </submittedName>
</protein>
<dbReference type="InterPro" id="IPR038116">
    <property type="entry name" value="TrpR-like_sf"/>
</dbReference>
<comment type="caution">
    <text evidence="1">The sequence shown here is derived from an EMBL/GenBank/DDBJ whole genome shotgun (WGS) entry which is preliminary data.</text>
</comment>
<dbReference type="Gene3D" id="1.10.1270.10">
    <property type="entry name" value="TrpR-like"/>
    <property type="match status" value="1"/>
</dbReference>